<sequence length="254" mass="27919">MEASQPLLRVLSLAALRTSLRARLSKVMLPIHQTLLAYSQAQWSSISGTARVRWSSGVLSNLPTPALLPSLWTCMDRASVLPAVRKPSHLWVRHAAVLEIVRRGYPGVVAAAAFHPSTTNLTATIPPTMTENVQIHYPELEPAGDEGLAFFEEELRYGEAMGWTTFKYGGASHGFTDPTNAVYDAKQSRLSHEYYHALHYELGLVEHKDSHYDTVGLACDPSRPNMCGDYSCTCSASSRRHLLFSTAPSVCTCA</sequence>
<evidence type="ECO:0000313" key="2">
    <source>
        <dbReference type="EMBL" id="CAE0778198.1"/>
    </source>
</evidence>
<dbReference type="GO" id="GO:0016787">
    <property type="term" value="F:hydrolase activity"/>
    <property type="evidence" value="ECO:0007669"/>
    <property type="project" value="InterPro"/>
</dbReference>
<organism evidence="2">
    <name type="scientific">Chrysotila carterae</name>
    <name type="common">Marine alga</name>
    <name type="synonym">Syracosphaera carterae</name>
    <dbReference type="NCBI Taxonomy" id="13221"/>
    <lineage>
        <taxon>Eukaryota</taxon>
        <taxon>Haptista</taxon>
        <taxon>Haptophyta</taxon>
        <taxon>Prymnesiophyceae</taxon>
        <taxon>Isochrysidales</taxon>
        <taxon>Isochrysidaceae</taxon>
        <taxon>Chrysotila</taxon>
    </lineage>
</organism>
<protein>
    <recommendedName>
        <fullName evidence="1">Dienelactone hydrolase domain-containing protein</fullName>
    </recommendedName>
</protein>
<dbReference type="AlphaFoldDB" id="A0A7S4BVB6"/>
<gene>
    <name evidence="2" type="ORF">PCAR00345_LOCUS30837</name>
</gene>
<dbReference type="EMBL" id="HBIZ01048172">
    <property type="protein sequence ID" value="CAE0778198.1"/>
    <property type="molecule type" value="Transcribed_RNA"/>
</dbReference>
<dbReference type="Pfam" id="PF01738">
    <property type="entry name" value="DLH"/>
    <property type="match status" value="1"/>
</dbReference>
<reference evidence="2" key="1">
    <citation type="submission" date="2021-01" db="EMBL/GenBank/DDBJ databases">
        <authorList>
            <person name="Corre E."/>
            <person name="Pelletier E."/>
            <person name="Niang G."/>
            <person name="Scheremetjew M."/>
            <person name="Finn R."/>
            <person name="Kale V."/>
            <person name="Holt S."/>
            <person name="Cochrane G."/>
            <person name="Meng A."/>
            <person name="Brown T."/>
            <person name="Cohen L."/>
        </authorList>
    </citation>
    <scope>NUCLEOTIDE SEQUENCE</scope>
    <source>
        <strain evidence="2">CCMP645</strain>
    </source>
</reference>
<proteinExistence type="predicted"/>
<feature type="domain" description="Dienelactone hydrolase" evidence="1">
    <location>
        <begin position="101"/>
        <end position="190"/>
    </location>
</feature>
<evidence type="ECO:0000259" key="1">
    <source>
        <dbReference type="Pfam" id="PF01738"/>
    </source>
</evidence>
<accession>A0A7S4BVB6</accession>
<name>A0A7S4BVB6_CHRCT</name>
<dbReference type="InterPro" id="IPR002925">
    <property type="entry name" value="Dienelactn_hydro"/>
</dbReference>